<dbReference type="AlphaFoldDB" id="A0A0G4KTB3"/>
<organism evidence="2 3">
    <name type="scientific">Verticillium longisporum</name>
    <name type="common">Verticillium dahliae var. longisporum</name>
    <dbReference type="NCBI Taxonomy" id="100787"/>
    <lineage>
        <taxon>Eukaryota</taxon>
        <taxon>Fungi</taxon>
        <taxon>Dikarya</taxon>
        <taxon>Ascomycota</taxon>
        <taxon>Pezizomycotina</taxon>
        <taxon>Sordariomycetes</taxon>
        <taxon>Hypocreomycetidae</taxon>
        <taxon>Glomerellales</taxon>
        <taxon>Plectosphaerellaceae</taxon>
        <taxon>Verticillium</taxon>
    </lineage>
</organism>
<sequence>MPPSGQIDDFISISKAGKDAGAFIQHRECGTLVELNREVGRALGKMKATITQRFTSVNGGPAFDVDCDCRFLFFCEAQPVSDIGQSHTKADAPNGKVVEGEMKPKPEEGPSDEQQCDASAATISSGTMEDRSAVDQEVNATSGNVQHQAQTAWKVRFVKLVYEKDRVVPVDGRSAPTFPDEVLAKYPEGYRYLGAAQASLGYEVDTKLATADNGVNVLDPADGHRALAAVSVLRHVDDVGLEVEDGVGGAQERVAEQGKVVVDDATVWTTWSGPRKIDDFISISKAGKAAGAFIQHRECGTLVELNREAGRALGKMKATITQRFTSVDGGPAFDVDCDCRFLFFCEAQPVSDIGQPHEKADAPNGKVVAGEMKPRTDEAPSDEQQFDAEATTSSEIMEGRSAVDQESNATQDNVQHQAQTAWKVRFVKLVYEKDRVVPVDGRSAPTYPDEVLAKYPEGYRYLGAAQASLGYEVDTKLATVKDQDTWGRMYSCMENWLAGAKDPGLFWE</sequence>
<accession>A0A0G4KTB3</accession>
<gene>
    <name evidence="2" type="ORF">BN1723_009877</name>
</gene>
<protein>
    <submittedName>
        <fullName evidence="2">Uncharacterized protein</fullName>
    </submittedName>
</protein>
<dbReference type="Proteomes" id="UP000045706">
    <property type="component" value="Unassembled WGS sequence"/>
</dbReference>
<feature type="compositionally biased region" description="Polar residues" evidence="1">
    <location>
        <begin position="116"/>
        <end position="127"/>
    </location>
</feature>
<reference evidence="3" key="1">
    <citation type="submission" date="2015-05" db="EMBL/GenBank/DDBJ databases">
        <authorList>
            <person name="Fogelqvist Johan"/>
        </authorList>
    </citation>
    <scope>NUCLEOTIDE SEQUENCE [LARGE SCALE GENOMIC DNA]</scope>
</reference>
<proteinExistence type="predicted"/>
<evidence type="ECO:0000313" key="3">
    <source>
        <dbReference type="Proteomes" id="UP000045706"/>
    </source>
</evidence>
<feature type="compositionally biased region" description="Basic and acidic residues" evidence="1">
    <location>
        <begin position="98"/>
        <end position="108"/>
    </location>
</feature>
<feature type="region of interest" description="Disordered" evidence="1">
    <location>
        <begin position="84"/>
        <end position="145"/>
    </location>
</feature>
<name>A0A0G4KTB3_VERLO</name>
<evidence type="ECO:0000313" key="2">
    <source>
        <dbReference type="EMBL" id="CRK12967.1"/>
    </source>
</evidence>
<dbReference type="EMBL" id="CVQI01003669">
    <property type="protein sequence ID" value="CRK12967.1"/>
    <property type="molecule type" value="Genomic_DNA"/>
</dbReference>
<evidence type="ECO:0000256" key="1">
    <source>
        <dbReference type="SAM" id="MobiDB-lite"/>
    </source>
</evidence>